<reference evidence="1" key="1">
    <citation type="submission" date="2019-03" db="EMBL/GenBank/DDBJ databases">
        <title>Lake Tanganyika Metagenome-Assembled Genomes (MAGs).</title>
        <authorList>
            <person name="Tran P."/>
        </authorList>
    </citation>
    <scope>NUCLEOTIDE SEQUENCE</scope>
    <source>
        <strain evidence="1">M_DeepCast_50m_m2_156</strain>
    </source>
</reference>
<proteinExistence type="predicted"/>
<accession>A0A8T4CBP8</accession>
<dbReference type="Proteomes" id="UP000774699">
    <property type="component" value="Unassembled WGS sequence"/>
</dbReference>
<name>A0A8T4CBP8_9ARCH</name>
<comment type="caution">
    <text evidence="1">The sequence shown here is derived from an EMBL/GenBank/DDBJ whole genome shotgun (WGS) entry which is preliminary data.</text>
</comment>
<dbReference type="AlphaFoldDB" id="A0A8T4CBP8"/>
<protein>
    <submittedName>
        <fullName evidence="1">Uncharacterized protein</fullName>
    </submittedName>
</protein>
<evidence type="ECO:0000313" key="2">
    <source>
        <dbReference type="Proteomes" id="UP000774699"/>
    </source>
</evidence>
<evidence type="ECO:0000313" key="1">
    <source>
        <dbReference type="EMBL" id="MBM3282545.1"/>
    </source>
</evidence>
<sequence length="281" mass="31667">MSEGYVDFKVAMGKWKTAFHHDVKGDLSTFPDTLSITHAVEGVDALLAEALQTILDLGKIERALHEGGATLANQFATLSSRKFGKTLNEVCDNSEWQAKEKKMIQEMIRLFLTRKILREGGWDVNYGRSTSDFSTGKVSEGNIQFIANYDAWKCIKKFSVTPEMNRRTLAEFIISYSITLDLRFETYLSRVLKLVELEKYLTQNPGKSASVEELVAFLSGKELSTIIQKISTQVAPQYQSACVHTLRAYAARKVLKEKGLFVEAIQVKSLPGWKRVVGKRK</sequence>
<organism evidence="1 2">
    <name type="scientific">Candidatus Iainarchaeum sp</name>
    <dbReference type="NCBI Taxonomy" id="3101447"/>
    <lineage>
        <taxon>Archaea</taxon>
        <taxon>Candidatus Iainarchaeota</taxon>
        <taxon>Candidatus Iainarchaeia</taxon>
        <taxon>Candidatus Iainarchaeales</taxon>
        <taxon>Candidatus Iainarchaeaceae</taxon>
        <taxon>Candidatus Iainarchaeum</taxon>
    </lineage>
</organism>
<dbReference type="EMBL" id="VGJJ01000043">
    <property type="protein sequence ID" value="MBM3282545.1"/>
    <property type="molecule type" value="Genomic_DNA"/>
</dbReference>
<gene>
    <name evidence="1" type="ORF">FJY86_04380</name>
</gene>